<dbReference type="FunFam" id="1.10.3210.10:FF:000010">
    <property type="entry name" value="Deoxyguanosinetriphosphate triphosphohydrolase"/>
    <property type="match status" value="1"/>
</dbReference>
<dbReference type="InterPro" id="IPR023293">
    <property type="entry name" value="dGTP_triP_hydro_central_sf"/>
</dbReference>
<dbReference type="NCBIfam" id="TIGR01353">
    <property type="entry name" value="dGTP_triPase"/>
    <property type="match status" value="1"/>
</dbReference>
<dbReference type="PANTHER" id="PTHR11373">
    <property type="entry name" value="DEOXYNUCLEOSIDE TRIPHOSPHATE TRIPHOSPHOHYDROLASE"/>
    <property type="match status" value="1"/>
</dbReference>
<dbReference type="Pfam" id="PF01966">
    <property type="entry name" value="HD"/>
    <property type="match status" value="1"/>
</dbReference>
<dbReference type="InterPro" id="IPR006261">
    <property type="entry name" value="dGTPase"/>
</dbReference>
<dbReference type="HAMAP" id="MF_00030">
    <property type="entry name" value="dGTPase_type1"/>
    <property type="match status" value="1"/>
</dbReference>
<evidence type="ECO:0000256" key="1">
    <source>
        <dbReference type="ARBA" id="ARBA00022801"/>
    </source>
</evidence>
<dbReference type="InterPro" id="IPR006674">
    <property type="entry name" value="HD_domain"/>
</dbReference>
<reference evidence="5" key="1">
    <citation type="submission" date="2024-07" db="EMBL/GenBank/DDBJ databases">
        <authorList>
            <person name="Biller S.J."/>
        </authorList>
    </citation>
    <scope>NUCLEOTIDE SEQUENCE</scope>
    <source>
        <strain evidence="5">WC2420</strain>
    </source>
</reference>
<dbReference type="GO" id="GO:0006203">
    <property type="term" value="P:dGTP catabolic process"/>
    <property type="evidence" value="ECO:0007669"/>
    <property type="project" value="InterPro"/>
</dbReference>
<dbReference type="Gene3D" id="1.10.3210.10">
    <property type="entry name" value="Hypothetical protein af1432"/>
    <property type="match status" value="3"/>
</dbReference>
<dbReference type="InterPro" id="IPR050135">
    <property type="entry name" value="dGTPase-like"/>
</dbReference>
<gene>
    <name evidence="3 5" type="primary">dgt</name>
    <name evidence="5" type="ORF">AB3G37_20790</name>
</gene>
<evidence type="ECO:0000313" key="5">
    <source>
        <dbReference type="EMBL" id="XDU71919.1"/>
    </source>
</evidence>
<dbReference type="InterPro" id="IPR003607">
    <property type="entry name" value="HD/PDEase_dom"/>
</dbReference>
<keyword evidence="2 3" id="KW-0460">Magnesium</keyword>
<dbReference type="InterPro" id="IPR020779">
    <property type="entry name" value="dNTPase_1"/>
</dbReference>
<keyword evidence="1 3" id="KW-0378">Hydrolase</keyword>
<evidence type="ECO:0000259" key="4">
    <source>
        <dbReference type="PROSITE" id="PS51831"/>
    </source>
</evidence>
<dbReference type="EMBL" id="CP165628">
    <property type="protein sequence ID" value="XDU71919.1"/>
    <property type="molecule type" value="Genomic_DNA"/>
</dbReference>
<dbReference type="PANTHER" id="PTHR11373:SF32">
    <property type="entry name" value="DEOXYGUANOSINETRIPHOSPHATE TRIPHOSPHOHYDROLASE"/>
    <property type="match status" value="1"/>
</dbReference>
<comment type="cofactor">
    <cofactor evidence="3">
        <name>Mg(2+)</name>
        <dbReference type="ChEBI" id="CHEBI:18420"/>
    </cofactor>
</comment>
<protein>
    <recommendedName>
        <fullName evidence="3">Deoxyguanosinetriphosphate triphosphohydrolase</fullName>
        <shortName evidence="3">dGTP triphosphohydrolase</shortName>
        <shortName evidence="3">dGTPase</shortName>
        <ecNumber evidence="3">3.1.5.1</ecNumber>
    </recommendedName>
</protein>
<proteinExistence type="inferred from homology"/>
<comment type="catalytic activity">
    <reaction evidence="3">
        <text>dGTP + H2O = 2'-deoxyguanosine + triphosphate + H(+)</text>
        <dbReference type="Rhea" id="RHEA:15193"/>
        <dbReference type="ChEBI" id="CHEBI:15377"/>
        <dbReference type="ChEBI" id="CHEBI:15378"/>
        <dbReference type="ChEBI" id="CHEBI:17172"/>
        <dbReference type="ChEBI" id="CHEBI:18036"/>
        <dbReference type="ChEBI" id="CHEBI:61429"/>
        <dbReference type="EC" id="3.1.5.1"/>
    </reaction>
</comment>
<sequence length="505" mass="59009">MSGIDFKTKFNFQRPFSPTLAAADEYDIIRQFESDRGRIINSAAIRRLQQKTQVFPLEKNAAVRSRLTHSMEVQQVGRHIAKEVLHRLRKDGGLENFGLSESTEPFESVVEMACLMHDIGNPPFGHFGESAINNWFAKRMDIASLKSGSSAFENCSLDFLRLDSQNQELNQLRKKVRYDLCHFDGNAQAIRLVFTLLKLNLTFSQTACILKYTRPAYWFDSLPESFDYLMKKPGFYLSEEPFICRMRDELQLGEFSRFPLTYIMEAADDISYCIADLEDAVEKNIFTVEQLYKHLKYQWGKSQPNDLFESVVETAYQKMDRAKTFRNPVDYFFMELRVQTVKQLVPHAAKRFISNLSSIYSGIFNQALLEDDSQPNRLLEIYKSVARKHVFNHYEVEELELQGYRVISGLLDIYSPLLDMPLTEFTHLVEQDDHRSYLIETRLFHKLSSKHRLAYSEAIAKLQNCSEDEKQVSEYYYRARMIQDYISGMTDLYAYDEYRRLMAAE</sequence>
<dbReference type="PROSITE" id="PS51831">
    <property type="entry name" value="HD"/>
    <property type="match status" value="1"/>
</dbReference>
<evidence type="ECO:0000256" key="2">
    <source>
        <dbReference type="ARBA" id="ARBA00022842"/>
    </source>
</evidence>
<dbReference type="Gene3D" id="1.10.3410.10">
    <property type="entry name" value="putative deoxyguanosinetriphosphate triphosphohydrolase like domain"/>
    <property type="match status" value="1"/>
</dbReference>
<name>A0AB39VQF9_9GAMM</name>
<dbReference type="FunFam" id="1.10.3210.10:FF:000009">
    <property type="entry name" value="Deoxyguanosinetriphosphate triphosphohydrolase"/>
    <property type="match status" value="1"/>
</dbReference>
<accession>A0AB39VQF9</accession>
<dbReference type="RefSeq" id="WP_369788964.1">
    <property type="nucleotide sequence ID" value="NZ_CP165628.1"/>
</dbReference>
<dbReference type="CDD" id="cd00077">
    <property type="entry name" value="HDc"/>
    <property type="match status" value="1"/>
</dbReference>
<dbReference type="InterPro" id="IPR026875">
    <property type="entry name" value="PHydrolase_assoc_dom"/>
</dbReference>
<comment type="subunit">
    <text evidence="3">Homotetramer.</text>
</comment>
<feature type="domain" description="HD" evidence="4">
    <location>
        <begin position="66"/>
        <end position="273"/>
    </location>
</feature>
<dbReference type="GO" id="GO:0008832">
    <property type="term" value="F:dGTPase activity"/>
    <property type="evidence" value="ECO:0007669"/>
    <property type="project" value="UniProtKB-UniRule"/>
</dbReference>
<dbReference type="GO" id="GO:0000287">
    <property type="term" value="F:magnesium ion binding"/>
    <property type="evidence" value="ECO:0007669"/>
    <property type="project" value="UniProtKB-UniRule"/>
</dbReference>
<dbReference type="SMART" id="SM00471">
    <property type="entry name" value="HDc"/>
    <property type="match status" value="1"/>
</dbReference>
<dbReference type="SUPFAM" id="SSF109604">
    <property type="entry name" value="HD-domain/PDEase-like"/>
    <property type="match status" value="1"/>
</dbReference>
<comment type="function">
    <text evidence="3">dGTPase preferentially hydrolyzes dGTP over the other canonical NTPs.</text>
</comment>
<evidence type="ECO:0000256" key="3">
    <source>
        <dbReference type="HAMAP-Rule" id="MF_00030"/>
    </source>
</evidence>
<comment type="similarity">
    <text evidence="3">Belongs to the dGTPase family. Type 1 subfamily.</text>
</comment>
<dbReference type="EC" id="3.1.5.1" evidence="3"/>
<organism evidence="5">
    <name type="scientific">Rouxiella sp. WC2420</name>
    <dbReference type="NCBI Taxonomy" id="3234145"/>
    <lineage>
        <taxon>Bacteria</taxon>
        <taxon>Pseudomonadati</taxon>
        <taxon>Pseudomonadota</taxon>
        <taxon>Gammaproteobacteria</taxon>
        <taxon>Enterobacterales</taxon>
        <taxon>Yersiniaceae</taxon>
        <taxon>Rouxiella</taxon>
    </lineage>
</organism>
<dbReference type="Pfam" id="PF13286">
    <property type="entry name" value="HD_assoc"/>
    <property type="match status" value="1"/>
</dbReference>
<dbReference type="NCBIfam" id="NF003429">
    <property type="entry name" value="PRK04926.1"/>
    <property type="match status" value="1"/>
</dbReference>
<dbReference type="AlphaFoldDB" id="A0AB39VQF9"/>